<dbReference type="RefSeq" id="XP_002288757.1">
    <property type="nucleotide sequence ID" value="XM_002288721.1"/>
</dbReference>
<dbReference type="OMA" id="VVCTSEP"/>
<dbReference type="Proteomes" id="UP000001449">
    <property type="component" value="Chromosome 3"/>
</dbReference>
<proteinExistence type="predicted"/>
<reference evidence="1 2" key="2">
    <citation type="journal article" date="2008" name="Nature">
        <title>The Phaeodactylum genome reveals the evolutionary history of diatom genomes.</title>
        <authorList>
            <person name="Bowler C."/>
            <person name="Allen A.E."/>
            <person name="Badger J.H."/>
            <person name="Grimwood J."/>
            <person name="Jabbari K."/>
            <person name="Kuo A."/>
            <person name="Maheswari U."/>
            <person name="Martens C."/>
            <person name="Maumus F."/>
            <person name="Otillar R.P."/>
            <person name="Rayko E."/>
            <person name="Salamov A."/>
            <person name="Vandepoele K."/>
            <person name="Beszteri B."/>
            <person name="Gruber A."/>
            <person name="Heijde M."/>
            <person name="Katinka M."/>
            <person name="Mock T."/>
            <person name="Valentin K."/>
            <person name="Verret F."/>
            <person name="Berges J.A."/>
            <person name="Brownlee C."/>
            <person name="Cadoret J.P."/>
            <person name="Chiovitti A."/>
            <person name="Choi C.J."/>
            <person name="Coesel S."/>
            <person name="De Martino A."/>
            <person name="Detter J.C."/>
            <person name="Durkin C."/>
            <person name="Falciatore A."/>
            <person name="Fournet J."/>
            <person name="Haruta M."/>
            <person name="Huysman M.J."/>
            <person name="Jenkins B.D."/>
            <person name="Jiroutova K."/>
            <person name="Jorgensen R.E."/>
            <person name="Joubert Y."/>
            <person name="Kaplan A."/>
            <person name="Kroger N."/>
            <person name="Kroth P.G."/>
            <person name="La Roche J."/>
            <person name="Lindquist E."/>
            <person name="Lommer M."/>
            <person name="Martin-Jezequel V."/>
            <person name="Lopez P.J."/>
            <person name="Lucas S."/>
            <person name="Mangogna M."/>
            <person name="McGinnis K."/>
            <person name="Medlin L.K."/>
            <person name="Montsant A."/>
            <person name="Oudot-Le Secq M.P."/>
            <person name="Napoli C."/>
            <person name="Obornik M."/>
            <person name="Parker M.S."/>
            <person name="Petit J.L."/>
            <person name="Porcel B.M."/>
            <person name="Poulsen N."/>
            <person name="Robison M."/>
            <person name="Rychlewski L."/>
            <person name="Rynearson T.A."/>
            <person name="Schmutz J."/>
            <person name="Shapiro H."/>
            <person name="Siaut M."/>
            <person name="Stanley M."/>
            <person name="Sussman M.R."/>
            <person name="Taylor A.R."/>
            <person name="Vardi A."/>
            <person name="von Dassow P."/>
            <person name="Vyverman W."/>
            <person name="Willis A."/>
            <person name="Wyrwicz L.S."/>
            <person name="Rokhsar D.S."/>
            <person name="Weissenbach J."/>
            <person name="Armbrust E.V."/>
            <person name="Green B.R."/>
            <person name="Van de Peer Y."/>
            <person name="Grigoriev I.V."/>
        </authorList>
    </citation>
    <scope>NUCLEOTIDE SEQUENCE [LARGE SCALE GENOMIC DNA]</scope>
    <source>
        <strain evidence="1 2">CCMP1335</strain>
    </source>
</reference>
<dbReference type="GeneID" id="7444711"/>
<name>B8BXE4_THAPS</name>
<dbReference type="HOGENOM" id="CLU_1953212_0_0_1"/>
<dbReference type="AlphaFoldDB" id="B8BXE4"/>
<reference evidence="1 2" key="1">
    <citation type="journal article" date="2004" name="Science">
        <title>The genome of the diatom Thalassiosira pseudonana: ecology, evolution, and metabolism.</title>
        <authorList>
            <person name="Armbrust E.V."/>
            <person name="Berges J.A."/>
            <person name="Bowler C."/>
            <person name="Green B.R."/>
            <person name="Martinez D."/>
            <person name="Putnam N.H."/>
            <person name="Zhou S."/>
            <person name="Allen A.E."/>
            <person name="Apt K.E."/>
            <person name="Bechner M."/>
            <person name="Brzezinski M.A."/>
            <person name="Chaal B.K."/>
            <person name="Chiovitti A."/>
            <person name="Davis A.K."/>
            <person name="Demarest M.S."/>
            <person name="Detter J.C."/>
            <person name="Glavina T."/>
            <person name="Goodstein D."/>
            <person name="Hadi M.Z."/>
            <person name="Hellsten U."/>
            <person name="Hildebrand M."/>
            <person name="Jenkins B.D."/>
            <person name="Jurka J."/>
            <person name="Kapitonov V.V."/>
            <person name="Kroger N."/>
            <person name="Lau W.W."/>
            <person name="Lane T.W."/>
            <person name="Larimer F.W."/>
            <person name="Lippmeier J.C."/>
            <person name="Lucas S."/>
            <person name="Medina M."/>
            <person name="Montsant A."/>
            <person name="Obornik M."/>
            <person name="Parker M.S."/>
            <person name="Palenik B."/>
            <person name="Pazour G.J."/>
            <person name="Richardson P.M."/>
            <person name="Rynearson T.A."/>
            <person name="Saito M.A."/>
            <person name="Schwartz D.C."/>
            <person name="Thamatrakoln K."/>
            <person name="Valentin K."/>
            <person name="Vardi A."/>
            <person name="Wilkerson F.P."/>
            <person name="Rokhsar D.S."/>
        </authorList>
    </citation>
    <scope>NUCLEOTIDE SEQUENCE [LARGE SCALE GENOMIC DNA]</scope>
    <source>
        <strain evidence="1 2">CCMP1335</strain>
    </source>
</reference>
<protein>
    <submittedName>
        <fullName evidence="1">Uncharacterized protein</fullName>
    </submittedName>
</protein>
<accession>B8BXE4</accession>
<evidence type="ECO:0000313" key="2">
    <source>
        <dbReference type="Proteomes" id="UP000001449"/>
    </source>
</evidence>
<dbReference type="eggNOG" id="ENOG502QZ5T">
    <property type="taxonomic scope" value="Eukaryota"/>
</dbReference>
<organism evidence="1 2">
    <name type="scientific">Thalassiosira pseudonana</name>
    <name type="common">Marine diatom</name>
    <name type="synonym">Cyclotella nana</name>
    <dbReference type="NCBI Taxonomy" id="35128"/>
    <lineage>
        <taxon>Eukaryota</taxon>
        <taxon>Sar</taxon>
        <taxon>Stramenopiles</taxon>
        <taxon>Ochrophyta</taxon>
        <taxon>Bacillariophyta</taxon>
        <taxon>Coscinodiscophyceae</taxon>
        <taxon>Thalassiosirophycidae</taxon>
        <taxon>Thalassiosirales</taxon>
        <taxon>Thalassiosiraceae</taxon>
        <taxon>Thalassiosira</taxon>
    </lineage>
</organism>
<keyword evidence="2" id="KW-1185">Reference proteome</keyword>
<dbReference type="InParanoid" id="B8BXE4"/>
<gene>
    <name evidence="1" type="ORF">THAPSDRAFT_3302</name>
</gene>
<dbReference type="PaxDb" id="35128-Thaps3302"/>
<dbReference type="EMBL" id="CM000640">
    <property type="protein sequence ID" value="EED94193.1"/>
    <property type="molecule type" value="Genomic_DNA"/>
</dbReference>
<evidence type="ECO:0000313" key="1">
    <source>
        <dbReference type="EMBL" id="EED94193.1"/>
    </source>
</evidence>
<sequence>MCVAVVIATLDTIDAFSINIATSHPTRQAMHSVVHQPSQLYSLPRNSLADGSTDEVVDDYDVTCYIVNEEEIITDHEKPHVVCTSEPEEYAWFNGIDPKMMVETDDAMEGAVECKEGESYKGKPEWECE</sequence>
<dbReference type="KEGG" id="tps:THAPSDRAFT_3302"/>